<evidence type="ECO:0000313" key="3">
    <source>
        <dbReference type="EMBL" id="MTU68138.1"/>
    </source>
</evidence>
<evidence type="ECO:0000313" key="9">
    <source>
        <dbReference type="Proteomes" id="UP000261088"/>
    </source>
</evidence>
<dbReference type="Proteomes" id="UP000285173">
    <property type="component" value="Unassembled WGS sequence"/>
</dbReference>
<gene>
    <name evidence="1" type="ORF">CE91St3_41260</name>
    <name evidence="8" type="ORF">DW191_02695</name>
    <name evidence="7" type="ORF">DW828_14835</name>
    <name evidence="6" type="ORF">DW986_00205</name>
    <name evidence="5" type="ORF">DXB61_03580</name>
    <name evidence="2" type="ORF">GMD66_02645</name>
    <name evidence="3" type="ORF">GMD92_03345</name>
    <name evidence="4" type="ORF">GME02_18385</name>
</gene>
<name>A0A351E1Q4_9BACT</name>
<evidence type="ECO:0000313" key="1">
    <source>
        <dbReference type="EMBL" id="GKH74263.1"/>
    </source>
</evidence>
<evidence type="ECO:0000313" key="7">
    <source>
        <dbReference type="EMBL" id="RHC82096.1"/>
    </source>
</evidence>
<dbReference type="Proteomes" id="UP000283732">
    <property type="component" value="Unassembled WGS sequence"/>
</dbReference>
<dbReference type="EMBL" id="QRKC01000001">
    <property type="protein sequence ID" value="RHH80051.1"/>
    <property type="molecule type" value="Genomic_DNA"/>
</dbReference>
<comment type="caution">
    <text evidence="7">The sequence shown here is derived from an EMBL/GenBank/DDBJ whole genome shotgun (WGS) entry which is preliminary data.</text>
</comment>
<dbReference type="EMBL" id="QSII01000022">
    <property type="protein sequence ID" value="RHC82096.1"/>
    <property type="molecule type" value="Genomic_DNA"/>
</dbReference>
<dbReference type="RefSeq" id="WP_005633206.1">
    <property type="nucleotide sequence ID" value="NZ_BAABYG010000001.1"/>
</dbReference>
<dbReference type="Proteomes" id="UP000261088">
    <property type="component" value="Unassembled WGS sequence"/>
</dbReference>
<dbReference type="Proteomes" id="UP000482671">
    <property type="component" value="Unassembled WGS sequence"/>
</dbReference>
<reference evidence="13 14" key="2">
    <citation type="journal article" date="2019" name="Nat. Med.">
        <title>A library of human gut bacterial isolates paired with longitudinal multiomics data enables mechanistic microbiome research.</title>
        <authorList>
            <person name="Poyet M."/>
            <person name="Groussin M."/>
            <person name="Gibbons S.M."/>
            <person name="Avila-Pacheco J."/>
            <person name="Jiang X."/>
            <person name="Kearney S.M."/>
            <person name="Perrotta A.R."/>
            <person name="Berdy B."/>
            <person name="Zhao S."/>
            <person name="Lieberman T.D."/>
            <person name="Swanson P.K."/>
            <person name="Smith M."/>
            <person name="Roesemann S."/>
            <person name="Alexander J.E."/>
            <person name="Rich S.A."/>
            <person name="Livny J."/>
            <person name="Vlamakis H."/>
            <person name="Clish C."/>
            <person name="Bullock K."/>
            <person name="Deik A."/>
            <person name="Scott J."/>
            <person name="Pierce K.A."/>
            <person name="Xavier R.J."/>
            <person name="Alm E.J."/>
        </authorList>
    </citation>
    <scope>NUCLEOTIDE SEQUENCE [LARGE SCALE GENOMIC DNA]</scope>
    <source>
        <strain evidence="4 15">BIOML-A11</strain>
        <strain evidence="3 14">BIOML-A16</strain>
        <strain evidence="2 13">BIOML-A25</strain>
    </source>
</reference>
<dbReference type="EMBL" id="QSEF01000001">
    <property type="protein sequence ID" value="RGZ51761.1"/>
    <property type="molecule type" value="Genomic_DNA"/>
</dbReference>
<dbReference type="Proteomes" id="UP000448908">
    <property type="component" value="Unassembled WGS sequence"/>
</dbReference>
<accession>A0A351E1Q4</accession>
<dbReference type="EMBL" id="WNDD01000027">
    <property type="protein sequence ID" value="MTV03568.1"/>
    <property type="molecule type" value="Genomic_DNA"/>
</dbReference>
<evidence type="ECO:0000313" key="4">
    <source>
        <dbReference type="EMBL" id="MTV03568.1"/>
    </source>
</evidence>
<dbReference type="Proteomes" id="UP001055114">
    <property type="component" value="Unassembled WGS sequence"/>
</dbReference>
<dbReference type="AlphaFoldDB" id="A0A351E1Q4"/>
<evidence type="ECO:0000313" key="11">
    <source>
        <dbReference type="Proteomes" id="UP000285173"/>
    </source>
</evidence>
<reference evidence="1" key="3">
    <citation type="submission" date="2022-01" db="EMBL/GenBank/DDBJ databases">
        <title>Novel bile acid biosynthetic pathways are enriched in the microbiome of centenarians.</title>
        <authorList>
            <person name="Sato Y."/>
            <person name="Atarashi K."/>
            <person name="Plichta R.D."/>
            <person name="Arai Y."/>
            <person name="Sasajima S."/>
            <person name="Kearney M.S."/>
            <person name="Suda W."/>
            <person name="Takeshita K."/>
            <person name="Sasaki T."/>
            <person name="Okamoto S."/>
            <person name="Skelly N.A."/>
            <person name="Okamura Y."/>
            <person name="Vlamakis H."/>
            <person name="Li Y."/>
            <person name="Tanoue T."/>
            <person name="Takei H."/>
            <person name="Nittono H."/>
            <person name="Narushima S."/>
            <person name="Irie J."/>
            <person name="Itoh H."/>
            <person name="Moriya K."/>
            <person name="Sugiura Y."/>
            <person name="Suematsu M."/>
            <person name="Moritoki N."/>
            <person name="Shibata S."/>
            <person name="Littman R.D."/>
            <person name="Fischbach A.M."/>
            <person name="Uwamino Y."/>
            <person name="Inoue T."/>
            <person name="Honda A."/>
            <person name="Hattori M."/>
            <person name="Murai T."/>
            <person name="Xavier J.R."/>
            <person name="Hirose N."/>
            <person name="Honda K."/>
        </authorList>
    </citation>
    <scope>NUCLEOTIDE SEQUENCE</scope>
    <source>
        <strain evidence="1">CE91-St3</strain>
    </source>
</reference>
<organism evidence="7 12">
    <name type="scientific">Parabacteroides merdae</name>
    <dbReference type="NCBI Taxonomy" id="46503"/>
    <lineage>
        <taxon>Bacteria</taxon>
        <taxon>Pseudomonadati</taxon>
        <taxon>Bacteroidota</taxon>
        <taxon>Bacteroidia</taxon>
        <taxon>Bacteroidales</taxon>
        <taxon>Tannerellaceae</taxon>
        <taxon>Parabacteroides</taxon>
    </lineage>
</organism>
<dbReference type="EMBL" id="BQNZ01000008">
    <property type="protein sequence ID" value="GKH74263.1"/>
    <property type="molecule type" value="Genomic_DNA"/>
</dbReference>
<evidence type="ECO:0000313" key="5">
    <source>
        <dbReference type="EMBL" id="RGN53254.1"/>
    </source>
</evidence>
<evidence type="ECO:0000313" key="6">
    <source>
        <dbReference type="EMBL" id="RGZ51761.1"/>
    </source>
</evidence>
<evidence type="ECO:0000313" key="14">
    <source>
        <dbReference type="Proteomes" id="UP000448908"/>
    </source>
</evidence>
<dbReference type="EMBL" id="WNCR01000001">
    <property type="protein sequence ID" value="MTU28134.1"/>
    <property type="molecule type" value="Genomic_DNA"/>
</dbReference>
<reference evidence="9 10" key="1">
    <citation type="submission" date="2018-08" db="EMBL/GenBank/DDBJ databases">
        <title>A genome reference for cultivated species of the human gut microbiota.</title>
        <authorList>
            <person name="Zou Y."/>
            <person name="Xue W."/>
            <person name="Luo G."/>
        </authorList>
    </citation>
    <scope>NUCLEOTIDE SEQUENCE [LARGE SCALE GENOMIC DNA]</scope>
    <source>
        <strain evidence="8 10">AM16-50</strain>
        <strain evidence="7 12">AM34-17</strain>
        <strain evidence="6 11">AM50-15</strain>
        <strain evidence="5 9">OM05-11AA</strain>
    </source>
</reference>
<protein>
    <submittedName>
        <fullName evidence="7">Uncharacterized protein</fullName>
    </submittedName>
</protein>
<sequence>MKDLLIGMVVGVVTGYVLRKMEDDGKFRCLHANLHHLASKAKEEAMNLKDAGLDKVEYVADRVHQVAEQEKSKK</sequence>
<evidence type="ECO:0000313" key="8">
    <source>
        <dbReference type="EMBL" id="RHH80051.1"/>
    </source>
</evidence>
<dbReference type="GeneID" id="93409440"/>
<dbReference type="Proteomes" id="UP000437446">
    <property type="component" value="Unassembled WGS sequence"/>
</dbReference>
<evidence type="ECO:0000313" key="10">
    <source>
        <dbReference type="Proteomes" id="UP000283732"/>
    </source>
</evidence>
<evidence type="ECO:0000313" key="13">
    <source>
        <dbReference type="Proteomes" id="UP000437446"/>
    </source>
</evidence>
<dbReference type="OrthoDB" id="997651at2"/>
<dbReference type="EMBL" id="WNDA01000004">
    <property type="protein sequence ID" value="MTU68138.1"/>
    <property type="molecule type" value="Genomic_DNA"/>
</dbReference>
<evidence type="ECO:0000313" key="2">
    <source>
        <dbReference type="EMBL" id="MTU28134.1"/>
    </source>
</evidence>
<evidence type="ECO:0000313" key="15">
    <source>
        <dbReference type="Proteomes" id="UP000482671"/>
    </source>
</evidence>
<evidence type="ECO:0000313" key="12">
    <source>
        <dbReference type="Proteomes" id="UP000286260"/>
    </source>
</evidence>
<dbReference type="Proteomes" id="UP000286260">
    <property type="component" value="Unassembled WGS sequence"/>
</dbReference>
<dbReference type="EMBL" id="QSUP01000003">
    <property type="protein sequence ID" value="RGN53254.1"/>
    <property type="molecule type" value="Genomic_DNA"/>
</dbReference>
<proteinExistence type="predicted"/>